<reference evidence="1 3" key="1">
    <citation type="journal article" date="2008" name="Science">
        <title>The Physcomitrella genome reveals evolutionary insights into the conquest of land by plants.</title>
        <authorList>
            <person name="Rensing S."/>
            <person name="Lang D."/>
            <person name="Zimmer A."/>
            <person name="Terry A."/>
            <person name="Salamov A."/>
            <person name="Shapiro H."/>
            <person name="Nishiyama T."/>
            <person name="Perroud P.-F."/>
            <person name="Lindquist E."/>
            <person name="Kamisugi Y."/>
            <person name="Tanahashi T."/>
            <person name="Sakakibara K."/>
            <person name="Fujita T."/>
            <person name="Oishi K."/>
            <person name="Shin-I T."/>
            <person name="Kuroki Y."/>
            <person name="Toyoda A."/>
            <person name="Suzuki Y."/>
            <person name="Hashimoto A."/>
            <person name="Yamaguchi K."/>
            <person name="Sugano A."/>
            <person name="Kohara Y."/>
            <person name="Fujiyama A."/>
            <person name="Anterola A."/>
            <person name="Aoki S."/>
            <person name="Ashton N."/>
            <person name="Barbazuk W.B."/>
            <person name="Barker E."/>
            <person name="Bennetzen J."/>
            <person name="Bezanilla M."/>
            <person name="Blankenship R."/>
            <person name="Cho S.H."/>
            <person name="Dutcher S."/>
            <person name="Estelle M."/>
            <person name="Fawcett J.A."/>
            <person name="Gundlach H."/>
            <person name="Hanada K."/>
            <person name="Heyl A."/>
            <person name="Hicks K.A."/>
            <person name="Hugh J."/>
            <person name="Lohr M."/>
            <person name="Mayer K."/>
            <person name="Melkozernov A."/>
            <person name="Murata T."/>
            <person name="Nelson D."/>
            <person name="Pils B."/>
            <person name="Prigge M."/>
            <person name="Reiss B."/>
            <person name="Renner T."/>
            <person name="Rombauts S."/>
            <person name="Rushton P."/>
            <person name="Sanderfoot A."/>
            <person name="Schween G."/>
            <person name="Shiu S.-H."/>
            <person name="Stueber K."/>
            <person name="Theodoulou F.L."/>
            <person name="Tu H."/>
            <person name="Van de Peer Y."/>
            <person name="Verrier P.J."/>
            <person name="Waters E."/>
            <person name="Wood A."/>
            <person name="Yang L."/>
            <person name="Cove D."/>
            <person name="Cuming A."/>
            <person name="Hasebe M."/>
            <person name="Lucas S."/>
            <person name="Mishler D.B."/>
            <person name="Reski R."/>
            <person name="Grigoriev I."/>
            <person name="Quatrano R.S."/>
            <person name="Boore J.L."/>
        </authorList>
    </citation>
    <scope>NUCLEOTIDE SEQUENCE [LARGE SCALE GENOMIC DNA]</scope>
    <source>
        <strain evidence="2 3">cv. Gransden 2004</strain>
    </source>
</reference>
<dbReference type="Gramene" id="Pp3c11_5219V3.1">
    <property type="protein sequence ID" value="PAC:32959147.CDS.1"/>
    <property type="gene ID" value="Pp3c11_5219"/>
</dbReference>
<evidence type="ECO:0000313" key="2">
    <source>
        <dbReference type="EnsemblPlants" id="PAC:32959147.CDS.1"/>
    </source>
</evidence>
<gene>
    <name evidence="1" type="ORF">PHYPA_014615</name>
</gene>
<reference evidence="2" key="3">
    <citation type="submission" date="2020-12" db="UniProtKB">
        <authorList>
            <consortium name="EnsemblPlants"/>
        </authorList>
    </citation>
    <scope>IDENTIFICATION</scope>
</reference>
<evidence type="ECO:0000313" key="1">
    <source>
        <dbReference type="EMBL" id="PNR44845.1"/>
    </source>
</evidence>
<dbReference type="AlphaFoldDB" id="A0A2K1JTJ6"/>
<protein>
    <submittedName>
        <fullName evidence="1 2">Uncharacterized protein</fullName>
    </submittedName>
</protein>
<dbReference type="EMBL" id="ABEU02000011">
    <property type="protein sequence ID" value="PNR44845.1"/>
    <property type="molecule type" value="Genomic_DNA"/>
</dbReference>
<dbReference type="InParanoid" id="A0A2K1JTJ6"/>
<name>A0A2K1JTJ6_PHYPA</name>
<evidence type="ECO:0000313" key="3">
    <source>
        <dbReference type="Proteomes" id="UP000006727"/>
    </source>
</evidence>
<sequence>MLGDNNARSQPSQMEDLIRIREPLRHDLEQHWKAFGRFNCCLNANRIVLEEKDGLAHNLSPPDLKP</sequence>
<reference evidence="1 3" key="2">
    <citation type="journal article" date="2018" name="Plant J.">
        <title>The Physcomitrella patens chromosome-scale assembly reveals moss genome structure and evolution.</title>
        <authorList>
            <person name="Lang D."/>
            <person name="Ullrich K.K."/>
            <person name="Murat F."/>
            <person name="Fuchs J."/>
            <person name="Jenkins J."/>
            <person name="Haas F.B."/>
            <person name="Piednoel M."/>
            <person name="Gundlach H."/>
            <person name="Van Bel M."/>
            <person name="Meyberg R."/>
            <person name="Vives C."/>
            <person name="Morata J."/>
            <person name="Symeonidi A."/>
            <person name="Hiss M."/>
            <person name="Muchero W."/>
            <person name="Kamisugi Y."/>
            <person name="Saleh O."/>
            <person name="Blanc G."/>
            <person name="Decker E.L."/>
            <person name="van Gessel N."/>
            <person name="Grimwood J."/>
            <person name="Hayes R.D."/>
            <person name="Graham S.W."/>
            <person name="Gunter L.E."/>
            <person name="McDaniel S.F."/>
            <person name="Hoernstein S.N.W."/>
            <person name="Larsson A."/>
            <person name="Li F.W."/>
            <person name="Perroud P.F."/>
            <person name="Phillips J."/>
            <person name="Ranjan P."/>
            <person name="Rokshar D.S."/>
            <person name="Rothfels C.J."/>
            <person name="Schneider L."/>
            <person name="Shu S."/>
            <person name="Stevenson D.W."/>
            <person name="Thummler F."/>
            <person name="Tillich M."/>
            <person name="Villarreal Aguilar J.C."/>
            <person name="Widiez T."/>
            <person name="Wong G.K."/>
            <person name="Wymore A."/>
            <person name="Zhang Y."/>
            <person name="Zimmer A.D."/>
            <person name="Quatrano R.S."/>
            <person name="Mayer K.F.X."/>
            <person name="Goodstein D."/>
            <person name="Casacuberta J.M."/>
            <person name="Vandepoele K."/>
            <person name="Reski R."/>
            <person name="Cuming A.C."/>
            <person name="Tuskan G.A."/>
            <person name="Maumus F."/>
            <person name="Salse J."/>
            <person name="Schmutz J."/>
            <person name="Rensing S.A."/>
        </authorList>
    </citation>
    <scope>NUCLEOTIDE SEQUENCE [LARGE SCALE GENOMIC DNA]</scope>
    <source>
        <strain evidence="2 3">cv. Gransden 2004</strain>
    </source>
</reference>
<accession>A0A2K1JTJ6</accession>
<dbReference type="Proteomes" id="UP000006727">
    <property type="component" value="Chromosome 11"/>
</dbReference>
<keyword evidence="3" id="KW-1185">Reference proteome</keyword>
<organism evidence="1">
    <name type="scientific">Physcomitrium patens</name>
    <name type="common">Spreading-leaved earth moss</name>
    <name type="synonym">Physcomitrella patens</name>
    <dbReference type="NCBI Taxonomy" id="3218"/>
    <lineage>
        <taxon>Eukaryota</taxon>
        <taxon>Viridiplantae</taxon>
        <taxon>Streptophyta</taxon>
        <taxon>Embryophyta</taxon>
        <taxon>Bryophyta</taxon>
        <taxon>Bryophytina</taxon>
        <taxon>Bryopsida</taxon>
        <taxon>Funariidae</taxon>
        <taxon>Funariales</taxon>
        <taxon>Funariaceae</taxon>
        <taxon>Physcomitrium</taxon>
    </lineage>
</organism>
<dbReference type="EnsemblPlants" id="Pp3c11_5219V3.1">
    <property type="protein sequence ID" value="PAC:32959147.CDS.1"/>
    <property type="gene ID" value="Pp3c11_5219"/>
</dbReference>
<proteinExistence type="predicted"/>